<evidence type="ECO:0000259" key="6">
    <source>
        <dbReference type="PROSITE" id="PS50853"/>
    </source>
</evidence>
<accession>I6Z4Q1</accession>
<dbReference type="InterPro" id="IPR003961">
    <property type="entry name" value="FN3_dom"/>
</dbReference>
<evidence type="ECO:0000256" key="4">
    <source>
        <dbReference type="PROSITE-ProRule" id="PRU10040"/>
    </source>
</evidence>
<proteinExistence type="inferred from homology"/>
<dbReference type="GO" id="GO:0009279">
    <property type="term" value="C:cell outer membrane"/>
    <property type="evidence" value="ECO:0007669"/>
    <property type="project" value="TreeGrafter"/>
</dbReference>
<dbReference type="InterPro" id="IPR000070">
    <property type="entry name" value="Pectinesterase_cat"/>
</dbReference>
<dbReference type="PANTHER" id="PTHR31321">
    <property type="entry name" value="ACYL-COA THIOESTER HYDROLASE YBHC-RELATED"/>
    <property type="match status" value="1"/>
</dbReference>
<dbReference type="PROSITE" id="PS00503">
    <property type="entry name" value="PECTINESTERASE_2"/>
    <property type="match status" value="1"/>
</dbReference>
<evidence type="ECO:0000313" key="8">
    <source>
        <dbReference type="Proteomes" id="UP000009011"/>
    </source>
</evidence>
<dbReference type="SMART" id="SM00060">
    <property type="entry name" value="FN3"/>
    <property type="match status" value="2"/>
</dbReference>
<keyword evidence="3" id="KW-0063">Aspartyl esterase</keyword>
<dbReference type="Gene3D" id="2.60.40.10">
    <property type="entry name" value="Immunoglobulins"/>
    <property type="match status" value="1"/>
</dbReference>
<dbReference type="OrthoDB" id="9800887at2"/>
<dbReference type="Gene3D" id="2.160.20.10">
    <property type="entry name" value="Single-stranded right-handed beta-helix, Pectin lyase-like"/>
    <property type="match status" value="1"/>
</dbReference>
<feature type="active site" evidence="4">
    <location>
        <position position="940"/>
    </location>
</feature>
<organism evidence="7 8">
    <name type="scientific">Melioribacter roseus (strain DSM 23840 / JCM 17771 / VKM B-2668 / P3M-2)</name>
    <dbReference type="NCBI Taxonomy" id="1191523"/>
    <lineage>
        <taxon>Bacteria</taxon>
        <taxon>Pseudomonadati</taxon>
        <taxon>Ignavibacteriota</taxon>
        <taxon>Ignavibacteria</taxon>
        <taxon>Ignavibacteriales</taxon>
        <taxon>Melioribacteraceae</taxon>
        <taxon>Melioribacter</taxon>
    </lineage>
</organism>
<protein>
    <submittedName>
        <fullName evidence="7">Pectinesterase</fullName>
    </submittedName>
</protein>
<dbReference type="Pfam" id="PF18962">
    <property type="entry name" value="Por_Secre_tail"/>
    <property type="match status" value="1"/>
</dbReference>
<feature type="chain" id="PRO_5003706891" evidence="5">
    <location>
        <begin position="21"/>
        <end position="1192"/>
    </location>
</feature>
<feature type="domain" description="Fibronectin type-III" evidence="6">
    <location>
        <begin position="579"/>
        <end position="676"/>
    </location>
</feature>
<feature type="signal peptide" evidence="5">
    <location>
        <begin position="1"/>
        <end position="20"/>
    </location>
</feature>
<dbReference type="SUPFAM" id="SSF49265">
    <property type="entry name" value="Fibronectin type III"/>
    <property type="match status" value="1"/>
</dbReference>
<evidence type="ECO:0000256" key="2">
    <source>
        <dbReference type="ARBA" id="ARBA00022801"/>
    </source>
</evidence>
<dbReference type="InterPro" id="IPR012334">
    <property type="entry name" value="Pectin_lyas_fold"/>
</dbReference>
<dbReference type="InterPro" id="IPR036116">
    <property type="entry name" value="FN3_sf"/>
</dbReference>
<reference evidence="7 8" key="1">
    <citation type="journal article" date="2013" name="PLoS ONE">
        <title>Genomic analysis of Melioribacter roseus, facultatively anaerobic organotrophic bacterium representing a novel deep lineage within Bacteriodetes/Chlorobi group.</title>
        <authorList>
            <person name="Kadnikov V.V."/>
            <person name="Mardanov A.V."/>
            <person name="Podosokorskaya O.A."/>
            <person name="Gavrilov S.N."/>
            <person name="Kublanov I.V."/>
            <person name="Beletsky A.V."/>
            <person name="Bonch-Osmolovskaya E.A."/>
            <person name="Ravin N.V."/>
        </authorList>
    </citation>
    <scope>NUCLEOTIDE SEQUENCE [LARGE SCALE GENOMIC DNA]</scope>
    <source>
        <strain evidence="8">JCM 17771 / P3M-2</strain>
    </source>
</reference>
<dbReference type="InterPro" id="IPR013783">
    <property type="entry name" value="Ig-like_fold"/>
</dbReference>
<keyword evidence="2" id="KW-0378">Hydrolase</keyword>
<dbReference type="GO" id="GO:0030599">
    <property type="term" value="F:pectinesterase activity"/>
    <property type="evidence" value="ECO:0007669"/>
    <property type="project" value="InterPro"/>
</dbReference>
<dbReference type="CDD" id="cd00063">
    <property type="entry name" value="FN3"/>
    <property type="match status" value="1"/>
</dbReference>
<sequence>MKKKFIFLLFVLFPLISAFSQSQSYVEWKCVPPDSQNVSVVQGNLIGLPEIGSPGFVVRSYSGSNPGPLGTNQRWWPHDGSNPVQWGNETAPVDSRWVQFAVTPKPNFTFYADSVTMYLGGGGTSYMRADVVYDLNFSFDNPKKLNDNPLVLGNGSDTLFSFRINEKVNDGDTLYVRIYPWYEGSPSTSKYLYVQDVIIWGETKGLTYPATASWPLTNPDEGGTGFGVVTTGQVVAEDELFVNTEINGYTGPNNSQRIRMANTNNTWPANLTDQIDTVYVQFTVAPKAGYTLYVNSLSLDIGAKSSSTFKANLWYSTNPDFSNPVKLEYQTSDQSGNNYLNATALESFSFDLNVKVSPGEKFYFRVYPWNEDPSVKTGKYLCLQNILIAGEVEGSPVDGVALWPYETGEESETTGPVIALSPFYSGAMKFYGTTNLPDLEGVDHTVGAVQTVSKEWHAEPLPTDSLYFGYVVKPKFGGTLYVDSVSFYLGGWFSSNLRAEVYYSKDSTFAEKTVLIADTSLPGNKISKFGAKLEETVNTGESFYLLIYPHNTKAEGWAKLIATDSVRIMGRVIGVTADPPEVVTSEITDISTTFATGGGNIPSDGGAVVTLRGVCWNTEGAPTVDDNKTEDGGGSGAFVSKLTGLEPGTQYYVRAYAINDAGVAYGNEVVFTTLDSLMVPTVTTAEVTEIMTKTAVSGGTVEKWGGDTVIVRGVCWNTTGNPTINDNKTENGPGLGTFKSILYPLEPNTTYYVRAYASNSIGTGYGEEFSFTTQEPAPDVTKIVALDGSGDYTSVQAAFDDIPDYYTGKYKIFVKKGVYYEKLLLASTKANVILEGEDRDSTILTYDDYAGKNNLGTSKSYSVAIDADDFTAINITFQNTIKNDGSHGSGEQAVALRVNGDRQQYYNCRLLGYQDTYYTWGGRGTGRIYMKDCYIEGSVDFIFGRDIVLFDSCEIHINREGGTLTAASTEAVSKFGYVFKDCIISADSIGFDGRPITSFILGRPWQDKPRTVFINCYEPESLNPAGWSTWNVTPALYAEYKCYGPGSDTTKRLTSISRQLTDEEASQYTIENIFSKDSHPNFGYNWMPEIITSVEESGIGKNEIPSDYSLSQNYPNPFNPETKINYSLPKQSSVKLIIYDITGQIVKVLVSGMQNPGNYEVRFDASGLASGIYFYQLLANDKIITRKMLLLK</sequence>
<dbReference type="InterPro" id="IPR011050">
    <property type="entry name" value="Pectin_lyase_fold/virulence"/>
</dbReference>
<dbReference type="Pfam" id="PF01095">
    <property type="entry name" value="Pectinesterase"/>
    <property type="match status" value="1"/>
</dbReference>
<dbReference type="SUPFAM" id="SSF51126">
    <property type="entry name" value="Pectin lyase-like"/>
    <property type="match status" value="1"/>
</dbReference>
<dbReference type="HOGENOM" id="CLU_271679_0_0_10"/>
<dbReference type="PROSITE" id="PS50853">
    <property type="entry name" value="FN3"/>
    <property type="match status" value="1"/>
</dbReference>
<keyword evidence="5" id="KW-0732">Signal</keyword>
<dbReference type="PANTHER" id="PTHR31321:SF57">
    <property type="entry name" value="PECTINESTERASE 53-RELATED"/>
    <property type="match status" value="1"/>
</dbReference>
<dbReference type="RefSeq" id="WP_014855556.1">
    <property type="nucleotide sequence ID" value="NC_018178.1"/>
</dbReference>
<evidence type="ECO:0000256" key="5">
    <source>
        <dbReference type="SAM" id="SignalP"/>
    </source>
</evidence>
<dbReference type="NCBIfam" id="TIGR04183">
    <property type="entry name" value="Por_Secre_tail"/>
    <property type="match status" value="1"/>
</dbReference>
<dbReference type="eggNOG" id="COG4677">
    <property type="taxonomic scope" value="Bacteria"/>
</dbReference>
<dbReference type="EMBL" id="CP003557">
    <property type="protein sequence ID" value="AFN74120.1"/>
    <property type="molecule type" value="Genomic_DNA"/>
</dbReference>
<evidence type="ECO:0000256" key="3">
    <source>
        <dbReference type="ARBA" id="ARBA00023085"/>
    </source>
</evidence>
<dbReference type="AlphaFoldDB" id="I6Z4Q1"/>
<dbReference type="Proteomes" id="UP000009011">
    <property type="component" value="Chromosome"/>
</dbReference>
<comment type="similarity">
    <text evidence="1">Belongs to the pectinesterase family.</text>
</comment>
<dbReference type="InterPro" id="IPR033131">
    <property type="entry name" value="Pectinesterase_Asp_AS"/>
</dbReference>
<dbReference type="STRING" id="1191523.MROS_0879"/>
<name>I6Z4Q1_MELRP</name>
<dbReference type="PATRIC" id="fig|1191523.3.peg.927"/>
<keyword evidence="8" id="KW-1185">Reference proteome</keyword>
<gene>
    <name evidence="7" type="ordered locus">MROS_0879</name>
</gene>
<dbReference type="GO" id="GO:0042545">
    <property type="term" value="P:cell wall modification"/>
    <property type="evidence" value="ECO:0007669"/>
    <property type="project" value="InterPro"/>
</dbReference>
<evidence type="ECO:0000256" key="1">
    <source>
        <dbReference type="ARBA" id="ARBA00008891"/>
    </source>
</evidence>
<evidence type="ECO:0000313" key="7">
    <source>
        <dbReference type="EMBL" id="AFN74120.1"/>
    </source>
</evidence>
<dbReference type="KEGG" id="mro:MROS_0879"/>
<dbReference type="Gene3D" id="2.60.40.4070">
    <property type="match status" value="1"/>
</dbReference>
<dbReference type="InterPro" id="IPR026444">
    <property type="entry name" value="Secre_tail"/>
</dbReference>